<evidence type="ECO:0000256" key="1">
    <source>
        <dbReference type="SAM" id="SignalP"/>
    </source>
</evidence>
<comment type="caution">
    <text evidence="2">The sequence shown here is derived from an EMBL/GenBank/DDBJ whole genome shotgun (WGS) entry which is preliminary data.</text>
</comment>
<name>A0AAU9PBR5_9ASTR</name>
<accession>A0AAU9PBR5</accession>
<organism evidence="2 3">
    <name type="scientific">Lactuca virosa</name>
    <dbReference type="NCBI Taxonomy" id="75947"/>
    <lineage>
        <taxon>Eukaryota</taxon>
        <taxon>Viridiplantae</taxon>
        <taxon>Streptophyta</taxon>
        <taxon>Embryophyta</taxon>
        <taxon>Tracheophyta</taxon>
        <taxon>Spermatophyta</taxon>
        <taxon>Magnoliopsida</taxon>
        <taxon>eudicotyledons</taxon>
        <taxon>Gunneridae</taxon>
        <taxon>Pentapetalae</taxon>
        <taxon>asterids</taxon>
        <taxon>campanulids</taxon>
        <taxon>Asterales</taxon>
        <taxon>Asteraceae</taxon>
        <taxon>Cichorioideae</taxon>
        <taxon>Cichorieae</taxon>
        <taxon>Lactucinae</taxon>
        <taxon>Lactuca</taxon>
    </lineage>
</organism>
<gene>
    <name evidence="2" type="ORF">LVIROSA_LOCUS33247</name>
</gene>
<reference evidence="2 3" key="1">
    <citation type="submission" date="2022-01" db="EMBL/GenBank/DDBJ databases">
        <authorList>
            <person name="Xiong W."/>
            <person name="Schranz E."/>
        </authorList>
    </citation>
    <scope>NUCLEOTIDE SEQUENCE [LARGE SCALE GENOMIC DNA]</scope>
</reference>
<evidence type="ECO:0000313" key="2">
    <source>
        <dbReference type="EMBL" id="CAH1447649.1"/>
    </source>
</evidence>
<dbReference type="AlphaFoldDB" id="A0AAU9PBR5"/>
<dbReference type="EMBL" id="CAKMRJ010005560">
    <property type="protein sequence ID" value="CAH1447649.1"/>
    <property type="molecule type" value="Genomic_DNA"/>
</dbReference>
<keyword evidence="1" id="KW-0732">Signal</keyword>
<dbReference type="Proteomes" id="UP001157418">
    <property type="component" value="Unassembled WGS sequence"/>
</dbReference>
<feature type="chain" id="PRO_5043437552" evidence="1">
    <location>
        <begin position="26"/>
        <end position="118"/>
    </location>
</feature>
<feature type="signal peptide" evidence="1">
    <location>
        <begin position="1"/>
        <end position="25"/>
    </location>
</feature>
<keyword evidence="3" id="KW-1185">Reference proteome</keyword>
<proteinExistence type="predicted"/>
<protein>
    <submittedName>
        <fullName evidence="2">Uncharacterized protein</fullName>
    </submittedName>
</protein>
<evidence type="ECO:0000313" key="3">
    <source>
        <dbReference type="Proteomes" id="UP001157418"/>
    </source>
</evidence>
<sequence>MIKSHHVSSITRTLIAMVPLSVLYTYVSTPNAITTAGTPDSPIVIIENSVAFSSYIPKNYANRGFEDFVVYLSACPLRYALADIPDSFLPQHVCDFYFTSTFIDAGVIIGTINDGNHI</sequence>